<dbReference type="PIRSF" id="PIRSF000097">
    <property type="entry name" value="AKR"/>
    <property type="match status" value="1"/>
</dbReference>
<dbReference type="PRINTS" id="PR00069">
    <property type="entry name" value="ALDKETRDTASE"/>
</dbReference>
<evidence type="ECO:0000256" key="1">
    <source>
        <dbReference type="ARBA" id="ARBA00023002"/>
    </source>
</evidence>
<protein>
    <recommendedName>
        <fullName evidence="5">2-dehydropantolactone reductase</fullName>
        <ecNumber evidence="4">1.1.1.358</ecNumber>
    </recommendedName>
    <alternativeName>
        <fullName evidence="5">2-dehydropantolactone reductase</fullName>
    </alternativeName>
    <alternativeName>
        <fullName evidence="6">Ketopantoyl-lactone reductase</fullName>
    </alternativeName>
</protein>
<dbReference type="VEuPathDB" id="FungiDB:DIURU_002092"/>
<keyword evidence="1" id="KW-0560">Oxidoreductase</keyword>
<dbReference type="SUPFAM" id="SSF51430">
    <property type="entry name" value="NAD(P)-linked oxidoreductase"/>
    <property type="match status" value="1"/>
</dbReference>
<comment type="caution">
    <text evidence="11">The sequence shown here is derived from an EMBL/GenBank/DDBJ whole genome shotgun (WGS) entry which is preliminary data.</text>
</comment>
<feature type="active site" description="Proton donor" evidence="7">
    <location>
        <position position="47"/>
    </location>
</feature>
<dbReference type="OrthoDB" id="416253at2759"/>
<dbReference type="Proteomes" id="UP000449547">
    <property type="component" value="Unassembled WGS sequence"/>
</dbReference>
<dbReference type="Gene3D" id="3.20.20.100">
    <property type="entry name" value="NADP-dependent oxidoreductase domain"/>
    <property type="match status" value="1"/>
</dbReference>
<dbReference type="OMA" id="WPPFLYD"/>
<evidence type="ECO:0000256" key="4">
    <source>
        <dbReference type="ARBA" id="ARBA00066965"/>
    </source>
</evidence>
<dbReference type="Pfam" id="PF00248">
    <property type="entry name" value="Aldo_ket_red"/>
    <property type="match status" value="1"/>
</dbReference>
<dbReference type="PROSITE" id="PS00798">
    <property type="entry name" value="ALDOKETO_REDUCTASE_1"/>
    <property type="match status" value="1"/>
</dbReference>
<gene>
    <name evidence="11" type="ORF">DIURU_002092</name>
</gene>
<evidence type="ECO:0000256" key="2">
    <source>
        <dbReference type="ARBA" id="ARBA00050878"/>
    </source>
</evidence>
<evidence type="ECO:0000256" key="5">
    <source>
        <dbReference type="ARBA" id="ARBA00079693"/>
    </source>
</evidence>
<dbReference type="PANTHER" id="PTHR11732">
    <property type="entry name" value="ALDO/KETO REDUCTASE"/>
    <property type="match status" value="1"/>
</dbReference>
<feature type="site" description="Lowers pKa of active site Tyr" evidence="9">
    <location>
        <position position="72"/>
    </location>
</feature>
<dbReference type="GO" id="GO:0047011">
    <property type="term" value="F:2-dehydropantolactone reductase (A-specific) activity"/>
    <property type="evidence" value="ECO:0007669"/>
    <property type="project" value="UniProtKB-ARBA"/>
</dbReference>
<dbReference type="AlphaFoldDB" id="A0A642URU0"/>
<evidence type="ECO:0000256" key="9">
    <source>
        <dbReference type="PIRSR" id="PIRSR000097-3"/>
    </source>
</evidence>
<dbReference type="RefSeq" id="XP_034013225.1">
    <property type="nucleotide sequence ID" value="XM_034154706.1"/>
</dbReference>
<dbReference type="EC" id="1.1.1.358" evidence="4"/>
<dbReference type="GeneID" id="54780743"/>
<feature type="binding site" evidence="8">
    <location>
        <position position="103"/>
    </location>
    <ligand>
        <name>substrate</name>
    </ligand>
</feature>
<dbReference type="PROSITE" id="PS00063">
    <property type="entry name" value="ALDOKETO_REDUCTASE_3"/>
    <property type="match status" value="1"/>
</dbReference>
<sequence length="300" mass="33519">MLFELNNGVKIPVIGLGTWQSTPDEVYNAVTEALAVGYRHIDTAFAYGNEEPIGRAIRDSVIPRNELFVTTKLWSTHHHDPAKALDISLKNLGLDYVDLYLVHWPVAMNPNGNDPKFPSRPDGTRDVDESTNFVETWAKMQQLDPKKVRAIGVSNMSISNLEKLLSAPSTKVVPVVNQVELHPLLPQPNLLKWCQDHKIYLEAYSPLGSTDSPLLSNPTIVELAEKYQVPPATVLISWAIWRKTIVLPKSVTPARIKSNFNVVHLSEADGNIIDKVAHEYGTKRFINPDWGVKIFDDADA</sequence>
<evidence type="ECO:0000313" key="12">
    <source>
        <dbReference type="Proteomes" id="UP000449547"/>
    </source>
</evidence>
<comment type="catalytic activity">
    <reaction evidence="2">
        <text>(R)-pantolactone + NADP(+) = 2-dehydropantolactone + NADPH + H(+)</text>
        <dbReference type="Rhea" id="RHEA:18981"/>
        <dbReference type="ChEBI" id="CHEBI:15378"/>
        <dbReference type="ChEBI" id="CHEBI:16719"/>
        <dbReference type="ChEBI" id="CHEBI:18395"/>
        <dbReference type="ChEBI" id="CHEBI:57783"/>
        <dbReference type="ChEBI" id="CHEBI:58349"/>
        <dbReference type="EC" id="1.1.1.358"/>
    </reaction>
</comment>
<reference evidence="11 12" key="1">
    <citation type="submission" date="2019-07" db="EMBL/GenBank/DDBJ databases">
        <title>Genome assembly of two rare yeast pathogens: Diutina rugosa and Trichomonascus ciferrii.</title>
        <authorList>
            <person name="Mixao V."/>
            <person name="Saus E."/>
            <person name="Hansen A."/>
            <person name="Lass-Flor C."/>
            <person name="Gabaldon T."/>
        </authorList>
    </citation>
    <scope>NUCLEOTIDE SEQUENCE [LARGE SCALE GENOMIC DNA]</scope>
    <source>
        <strain evidence="11 12">CBS 613</strain>
    </source>
</reference>
<dbReference type="InterPro" id="IPR020471">
    <property type="entry name" value="AKR"/>
</dbReference>
<dbReference type="GO" id="GO:0042180">
    <property type="term" value="P:ketone metabolic process"/>
    <property type="evidence" value="ECO:0007669"/>
    <property type="project" value="UniProtKB-ARBA"/>
</dbReference>
<evidence type="ECO:0000256" key="7">
    <source>
        <dbReference type="PIRSR" id="PIRSR000097-1"/>
    </source>
</evidence>
<evidence type="ECO:0000256" key="8">
    <source>
        <dbReference type="PIRSR" id="PIRSR000097-2"/>
    </source>
</evidence>
<evidence type="ECO:0000256" key="3">
    <source>
        <dbReference type="ARBA" id="ARBA00051098"/>
    </source>
</evidence>
<keyword evidence="12" id="KW-1185">Reference proteome</keyword>
<dbReference type="InterPro" id="IPR023210">
    <property type="entry name" value="NADP_OxRdtase_dom"/>
</dbReference>
<comment type="catalytic activity">
    <reaction evidence="3">
        <text>isatin + NADPH + H(+) = 3-hydroxyindolin-2-one + NADP(+)</text>
        <dbReference type="Rhea" id="RHEA:68608"/>
        <dbReference type="ChEBI" id="CHEBI:15378"/>
        <dbReference type="ChEBI" id="CHEBI:27539"/>
        <dbReference type="ChEBI" id="CHEBI:28536"/>
        <dbReference type="ChEBI" id="CHEBI:57783"/>
        <dbReference type="ChEBI" id="CHEBI:58349"/>
    </reaction>
</comment>
<evidence type="ECO:0000256" key="6">
    <source>
        <dbReference type="ARBA" id="ARBA00081322"/>
    </source>
</evidence>
<organism evidence="11 12">
    <name type="scientific">Diutina rugosa</name>
    <name type="common">Yeast</name>
    <name type="synonym">Candida rugosa</name>
    <dbReference type="NCBI Taxonomy" id="5481"/>
    <lineage>
        <taxon>Eukaryota</taxon>
        <taxon>Fungi</taxon>
        <taxon>Dikarya</taxon>
        <taxon>Ascomycota</taxon>
        <taxon>Saccharomycotina</taxon>
        <taxon>Pichiomycetes</taxon>
        <taxon>Debaryomycetaceae</taxon>
        <taxon>Diutina</taxon>
    </lineage>
</organism>
<feature type="domain" description="NADP-dependent oxidoreductase" evidence="10">
    <location>
        <begin position="14"/>
        <end position="276"/>
    </location>
</feature>
<accession>A0A642URU0</accession>
<proteinExistence type="predicted"/>
<dbReference type="FunFam" id="3.20.20.100:FF:000002">
    <property type="entry name" value="2,5-diketo-D-gluconic acid reductase A"/>
    <property type="match status" value="1"/>
</dbReference>
<dbReference type="InterPro" id="IPR018170">
    <property type="entry name" value="Aldo/ket_reductase_CS"/>
</dbReference>
<evidence type="ECO:0000259" key="10">
    <source>
        <dbReference type="Pfam" id="PF00248"/>
    </source>
</evidence>
<name>A0A642URU0_DIURU</name>
<evidence type="ECO:0000313" key="11">
    <source>
        <dbReference type="EMBL" id="KAA8904140.1"/>
    </source>
</evidence>
<dbReference type="EMBL" id="SWFT01000064">
    <property type="protein sequence ID" value="KAA8904140.1"/>
    <property type="molecule type" value="Genomic_DNA"/>
</dbReference>
<dbReference type="InterPro" id="IPR036812">
    <property type="entry name" value="NAD(P)_OxRdtase_dom_sf"/>
</dbReference>